<organism evidence="2 3">
    <name type="scientific">Streptomyces chilikensis</name>
    <dbReference type="NCBI Taxonomy" id="1194079"/>
    <lineage>
        <taxon>Bacteria</taxon>
        <taxon>Bacillati</taxon>
        <taxon>Actinomycetota</taxon>
        <taxon>Actinomycetes</taxon>
        <taxon>Kitasatosporales</taxon>
        <taxon>Streptomycetaceae</taxon>
        <taxon>Streptomyces</taxon>
    </lineage>
</organism>
<evidence type="ECO:0000256" key="1">
    <source>
        <dbReference type="SAM" id="MobiDB-lite"/>
    </source>
</evidence>
<name>A0ABV3ERN8_9ACTN</name>
<sequence length="193" mass="20203">MNAPDHDFNQVIANGWTDPTPYAEPTPVKPGLTPRGKAALAIGGAVLAGGAIVGYQAHTSAQADRELAARELALEEKRLDLEQRRLETETAAQTTKAHTKAETARQTAVEDCIKDRENKVGQGLGAPTYRELTDVCTAIHTPAIPLDDMQPAAATDTVTDTTDDGGNGLLIGGAVLAGGVLLATRKARKNVAD</sequence>
<proteinExistence type="predicted"/>
<feature type="region of interest" description="Disordered" evidence="1">
    <location>
        <begin position="1"/>
        <end position="29"/>
    </location>
</feature>
<dbReference type="Proteomes" id="UP001551584">
    <property type="component" value="Unassembled WGS sequence"/>
</dbReference>
<dbReference type="RefSeq" id="WP_359273192.1">
    <property type="nucleotide sequence ID" value="NZ_JBEZNA010000034.1"/>
</dbReference>
<protein>
    <recommendedName>
        <fullName evidence="4">LPXTG cell wall anchor domain-containing protein</fullName>
    </recommendedName>
</protein>
<keyword evidence="3" id="KW-1185">Reference proteome</keyword>
<dbReference type="EMBL" id="JBEZNA010000034">
    <property type="protein sequence ID" value="MEU9578810.1"/>
    <property type="molecule type" value="Genomic_DNA"/>
</dbReference>
<evidence type="ECO:0008006" key="4">
    <source>
        <dbReference type="Google" id="ProtNLM"/>
    </source>
</evidence>
<accession>A0ABV3ERN8</accession>
<reference evidence="2 3" key="1">
    <citation type="submission" date="2024-06" db="EMBL/GenBank/DDBJ databases">
        <title>The Natural Products Discovery Center: Release of the First 8490 Sequenced Strains for Exploring Actinobacteria Biosynthetic Diversity.</title>
        <authorList>
            <person name="Kalkreuter E."/>
            <person name="Kautsar S.A."/>
            <person name="Yang D."/>
            <person name="Bader C.D."/>
            <person name="Teijaro C.N."/>
            <person name="Fluegel L."/>
            <person name="Davis C.M."/>
            <person name="Simpson J.R."/>
            <person name="Lauterbach L."/>
            <person name="Steele A.D."/>
            <person name="Gui C."/>
            <person name="Meng S."/>
            <person name="Li G."/>
            <person name="Viehrig K."/>
            <person name="Ye F."/>
            <person name="Su P."/>
            <person name="Kiefer A.F."/>
            <person name="Nichols A."/>
            <person name="Cepeda A.J."/>
            <person name="Yan W."/>
            <person name="Fan B."/>
            <person name="Jiang Y."/>
            <person name="Adhikari A."/>
            <person name="Zheng C.-J."/>
            <person name="Schuster L."/>
            <person name="Cowan T.M."/>
            <person name="Smanski M.J."/>
            <person name="Chevrette M.G."/>
            <person name="De Carvalho L.P.S."/>
            <person name="Shen B."/>
        </authorList>
    </citation>
    <scope>NUCLEOTIDE SEQUENCE [LARGE SCALE GENOMIC DNA]</scope>
    <source>
        <strain evidence="2 3">NPDC048117</strain>
    </source>
</reference>
<evidence type="ECO:0000313" key="3">
    <source>
        <dbReference type="Proteomes" id="UP001551584"/>
    </source>
</evidence>
<gene>
    <name evidence="2" type="ORF">AB0D95_16365</name>
</gene>
<evidence type="ECO:0000313" key="2">
    <source>
        <dbReference type="EMBL" id="MEU9578810.1"/>
    </source>
</evidence>
<comment type="caution">
    <text evidence="2">The sequence shown here is derived from an EMBL/GenBank/DDBJ whole genome shotgun (WGS) entry which is preliminary data.</text>
</comment>